<evidence type="ECO:0000313" key="8">
    <source>
        <dbReference type="Proteomes" id="UP001174909"/>
    </source>
</evidence>
<evidence type="ECO:0000313" key="7">
    <source>
        <dbReference type="EMBL" id="CAI8012632.1"/>
    </source>
</evidence>
<protein>
    <submittedName>
        <fullName evidence="7">ARF GTPase-activating protein GIT2</fullName>
    </submittedName>
</protein>
<dbReference type="InterPro" id="IPR002110">
    <property type="entry name" value="Ankyrin_rpt"/>
</dbReference>
<dbReference type="SMART" id="SM00248">
    <property type="entry name" value="ANK"/>
    <property type="match status" value="3"/>
</dbReference>
<dbReference type="SMART" id="SM00555">
    <property type="entry name" value="GIT"/>
    <property type="match status" value="1"/>
</dbReference>
<dbReference type="SUPFAM" id="SSF48403">
    <property type="entry name" value="Ankyrin repeat"/>
    <property type="match status" value="1"/>
</dbReference>
<dbReference type="GO" id="GO:0031267">
    <property type="term" value="F:small GTPase binding"/>
    <property type="evidence" value="ECO:0007669"/>
    <property type="project" value="TreeGrafter"/>
</dbReference>
<reference evidence="7" key="1">
    <citation type="submission" date="2023-03" db="EMBL/GenBank/DDBJ databases">
        <authorList>
            <person name="Steffen K."/>
            <person name="Cardenas P."/>
        </authorList>
    </citation>
    <scope>NUCLEOTIDE SEQUENCE</scope>
</reference>
<dbReference type="InterPro" id="IPR036770">
    <property type="entry name" value="Ankyrin_rpt-contain_sf"/>
</dbReference>
<dbReference type="GO" id="GO:0005096">
    <property type="term" value="F:GTPase activator activity"/>
    <property type="evidence" value="ECO:0007669"/>
    <property type="project" value="InterPro"/>
</dbReference>
<proteinExistence type="predicted"/>
<dbReference type="InterPro" id="IPR001164">
    <property type="entry name" value="ArfGAP_dom"/>
</dbReference>
<gene>
    <name evidence="7" type="ORF">GBAR_LOCUS8097</name>
</gene>
<dbReference type="GO" id="GO:0008270">
    <property type="term" value="F:zinc ion binding"/>
    <property type="evidence" value="ECO:0007669"/>
    <property type="project" value="UniProtKB-KW"/>
</dbReference>
<dbReference type="Proteomes" id="UP001174909">
    <property type="component" value="Unassembled WGS sequence"/>
</dbReference>
<dbReference type="PANTHER" id="PTHR46097">
    <property type="entry name" value="G PROTEIN-COUPLED RECEPTOR KINASE INTERACTING ARFGAP"/>
    <property type="match status" value="1"/>
</dbReference>
<keyword evidence="4" id="KW-0863">Zinc-finger</keyword>
<dbReference type="EMBL" id="CASHTH010001202">
    <property type="protein sequence ID" value="CAI8012632.1"/>
    <property type="molecule type" value="Genomic_DNA"/>
</dbReference>
<keyword evidence="1" id="KW-0479">Metal-binding</keyword>
<dbReference type="Pfam" id="PF08518">
    <property type="entry name" value="GIT_SHD"/>
    <property type="match status" value="1"/>
</dbReference>
<feature type="compositionally biased region" description="Polar residues" evidence="5">
    <location>
        <begin position="312"/>
        <end position="322"/>
    </location>
</feature>
<dbReference type="PROSITE" id="PS50115">
    <property type="entry name" value="ARFGAP"/>
    <property type="match status" value="1"/>
</dbReference>
<feature type="region of interest" description="Disordered" evidence="5">
    <location>
        <begin position="312"/>
        <end position="340"/>
    </location>
</feature>
<dbReference type="InterPro" id="IPR013724">
    <property type="entry name" value="GIT_SHD"/>
</dbReference>
<feature type="domain" description="Arf-GAP" evidence="6">
    <location>
        <begin position="1"/>
        <end position="120"/>
    </location>
</feature>
<dbReference type="InterPro" id="IPR038508">
    <property type="entry name" value="ArfGAP_dom_sf"/>
</dbReference>
<dbReference type="PRINTS" id="PR00405">
    <property type="entry name" value="REVINTRACTNG"/>
</dbReference>
<keyword evidence="3" id="KW-0040">ANK repeat</keyword>
<dbReference type="PROSITE" id="PS50297">
    <property type="entry name" value="ANK_REP_REGION"/>
    <property type="match status" value="1"/>
</dbReference>
<evidence type="ECO:0000256" key="4">
    <source>
        <dbReference type="PROSITE-ProRule" id="PRU00288"/>
    </source>
</evidence>
<dbReference type="GO" id="GO:0008277">
    <property type="term" value="P:regulation of G protein-coupled receptor signaling pathway"/>
    <property type="evidence" value="ECO:0007669"/>
    <property type="project" value="TreeGrafter"/>
</dbReference>
<dbReference type="Gene3D" id="1.25.40.20">
    <property type="entry name" value="Ankyrin repeat-containing domain"/>
    <property type="match status" value="1"/>
</dbReference>
<dbReference type="InterPro" id="IPR037278">
    <property type="entry name" value="ARFGAP/RecO"/>
</dbReference>
<dbReference type="SMART" id="SM00105">
    <property type="entry name" value="ArfGap"/>
    <property type="match status" value="1"/>
</dbReference>
<dbReference type="Gene3D" id="1.10.220.150">
    <property type="entry name" value="Arf GTPase activating protein"/>
    <property type="match status" value="1"/>
</dbReference>
<accession>A0AA35RM85</accession>
<organism evidence="7 8">
    <name type="scientific">Geodia barretti</name>
    <name type="common">Barrett's horny sponge</name>
    <dbReference type="NCBI Taxonomy" id="519541"/>
    <lineage>
        <taxon>Eukaryota</taxon>
        <taxon>Metazoa</taxon>
        <taxon>Porifera</taxon>
        <taxon>Demospongiae</taxon>
        <taxon>Heteroscleromorpha</taxon>
        <taxon>Tetractinellida</taxon>
        <taxon>Astrophorina</taxon>
        <taxon>Geodiidae</taxon>
        <taxon>Geodia</taxon>
    </lineage>
</organism>
<dbReference type="InterPro" id="IPR047161">
    <property type="entry name" value="GIT-like"/>
</dbReference>
<feature type="repeat" description="ANK" evidence="3">
    <location>
        <begin position="161"/>
        <end position="193"/>
    </location>
</feature>
<dbReference type="GO" id="GO:0045202">
    <property type="term" value="C:synapse"/>
    <property type="evidence" value="ECO:0007669"/>
    <property type="project" value="TreeGrafter"/>
</dbReference>
<dbReference type="PROSITE" id="PS50088">
    <property type="entry name" value="ANK_REPEAT"/>
    <property type="match status" value="1"/>
</dbReference>
<dbReference type="CDD" id="cd08833">
    <property type="entry name" value="ArfGap_GIT"/>
    <property type="match status" value="1"/>
</dbReference>
<evidence type="ECO:0000256" key="1">
    <source>
        <dbReference type="ARBA" id="ARBA00022723"/>
    </source>
</evidence>
<name>A0AA35RM85_GEOBA</name>
<dbReference type="GO" id="GO:0032012">
    <property type="term" value="P:regulation of ARF protein signal transduction"/>
    <property type="evidence" value="ECO:0007669"/>
    <property type="project" value="InterPro"/>
</dbReference>
<evidence type="ECO:0000256" key="5">
    <source>
        <dbReference type="SAM" id="MobiDB-lite"/>
    </source>
</evidence>
<evidence type="ECO:0000259" key="6">
    <source>
        <dbReference type="PROSITE" id="PS50115"/>
    </source>
</evidence>
<sequence>MNTSALSCADCSAPNPQWASINRGVLICNECCSVHRSLGRHVSQVRSIRAPNWPPVQKEMLFTLYNKGANSLWEHALHNSSSKVKLKKPSYRDKLQTTRHDFIIAKYKNLQLLPRISHKDNPNAYQDLSKQLHASVRTNNLETCLRLLALGGNPNFCHPERGNTPLHVASQAGQAMQVELLIIHGANPCTLDGLGHTPEECARIAGHHQLADRLIEMQYELADKLSFFLCGRKPMHSMGEHYLIPNVAGSGLNVGLGEANTRLQELDNEQFEQLACDVCDEVDRRETDAIWLTTEQLQSSIAFLPVNPTLSPLRNQGTTETGHSGRPGLCSAGGGSLSGH</sequence>
<keyword evidence="8" id="KW-1185">Reference proteome</keyword>
<dbReference type="Pfam" id="PF01412">
    <property type="entry name" value="ArfGap"/>
    <property type="match status" value="1"/>
</dbReference>
<comment type="caution">
    <text evidence="7">The sequence shown here is derived from an EMBL/GenBank/DDBJ whole genome shotgun (WGS) entry which is preliminary data.</text>
</comment>
<dbReference type="Pfam" id="PF12796">
    <property type="entry name" value="Ank_2"/>
    <property type="match status" value="1"/>
</dbReference>
<keyword evidence="2" id="KW-0862">Zinc</keyword>
<evidence type="ECO:0000256" key="2">
    <source>
        <dbReference type="ARBA" id="ARBA00022833"/>
    </source>
</evidence>
<dbReference type="PANTHER" id="PTHR46097:SF3">
    <property type="entry name" value="ARF GTPASE-ACTIVATING PROTEIN GIT"/>
    <property type="match status" value="1"/>
</dbReference>
<dbReference type="AlphaFoldDB" id="A0AA35RM85"/>
<evidence type="ECO:0000256" key="3">
    <source>
        <dbReference type="PROSITE-ProRule" id="PRU00023"/>
    </source>
</evidence>
<feature type="compositionally biased region" description="Gly residues" evidence="5">
    <location>
        <begin position="331"/>
        <end position="340"/>
    </location>
</feature>
<dbReference type="SUPFAM" id="SSF57863">
    <property type="entry name" value="ArfGap/RecO-like zinc finger"/>
    <property type="match status" value="1"/>
</dbReference>
<dbReference type="GO" id="GO:0036465">
    <property type="term" value="P:synaptic vesicle recycling"/>
    <property type="evidence" value="ECO:0007669"/>
    <property type="project" value="TreeGrafter"/>
</dbReference>